<evidence type="ECO:0000256" key="3">
    <source>
        <dbReference type="ARBA" id="ARBA00022676"/>
    </source>
</evidence>
<dbReference type="GO" id="GO:0051991">
    <property type="term" value="F:UDP-N-acetyl-D-glucosamine:N-acetylmuramoyl-L-alanyl-D-glutamyl-meso-2,6-diaminopimelyl-D-alanyl-D-alanine-diphosphoundecaprenol 4-beta-N-acetylglucosaminlytransferase activity"/>
    <property type="evidence" value="ECO:0007669"/>
    <property type="project" value="RHEA"/>
</dbReference>
<comment type="function">
    <text evidence="10">Cell wall formation. Catalyzes the transfer of a GlcNAc subunit on undecaprenyl-pyrophosphoryl-MurNAc-pentapeptide (lipid intermediate I) to form undecaprenyl-pyrophosphoryl-MurNAc-(pentapeptide)GlcNAc (lipid intermediate II).</text>
</comment>
<dbReference type="GO" id="GO:0009252">
    <property type="term" value="P:peptidoglycan biosynthetic process"/>
    <property type="evidence" value="ECO:0007669"/>
    <property type="project" value="UniProtKB-UniRule"/>
</dbReference>
<dbReference type="GO" id="GO:0008360">
    <property type="term" value="P:regulation of cell shape"/>
    <property type="evidence" value="ECO:0007669"/>
    <property type="project" value="UniProtKB-KW"/>
</dbReference>
<comment type="similarity">
    <text evidence="10">Belongs to the glycosyltransferase 28 family. MurG subfamily.</text>
</comment>
<dbReference type="InterPro" id="IPR007235">
    <property type="entry name" value="Glyco_trans_28_C"/>
</dbReference>
<keyword evidence="7 10" id="KW-0472">Membrane</keyword>
<keyword evidence="5 10" id="KW-0133">Cell shape</keyword>
<dbReference type="EMBL" id="FOFB01000007">
    <property type="protein sequence ID" value="SEQ26315.1"/>
    <property type="molecule type" value="Genomic_DNA"/>
</dbReference>
<protein>
    <recommendedName>
        <fullName evidence="10">UDP-N-acetylglucosamine--N-acetylmuramyl-(pentapeptide) pyrophosphoryl-undecaprenol N-acetylglucosamine transferase</fullName>
        <ecNumber evidence="10">2.4.1.227</ecNumber>
    </recommendedName>
    <alternativeName>
        <fullName evidence="10">Undecaprenyl-PP-MurNAc-pentapeptide-UDPGlcNAc GlcNAc transferase</fullName>
    </alternativeName>
</protein>
<feature type="domain" description="Glycosyltransferase family 28 N-terminal" evidence="11">
    <location>
        <begin position="14"/>
        <end position="153"/>
    </location>
</feature>
<evidence type="ECO:0000256" key="8">
    <source>
        <dbReference type="ARBA" id="ARBA00023306"/>
    </source>
</evidence>
<dbReference type="NCBIfam" id="TIGR01133">
    <property type="entry name" value="murG"/>
    <property type="match status" value="1"/>
</dbReference>
<evidence type="ECO:0000256" key="10">
    <source>
        <dbReference type="HAMAP-Rule" id="MF_00033"/>
    </source>
</evidence>
<proteinExistence type="inferred from homology"/>
<evidence type="ECO:0000313" key="13">
    <source>
        <dbReference type="EMBL" id="SEQ26315.1"/>
    </source>
</evidence>
<dbReference type="InterPro" id="IPR006009">
    <property type="entry name" value="GlcNAc_MurG"/>
</dbReference>
<reference evidence="14" key="1">
    <citation type="submission" date="2016-10" db="EMBL/GenBank/DDBJ databases">
        <authorList>
            <person name="Varghese N."/>
            <person name="Submissions S."/>
        </authorList>
    </citation>
    <scope>NUCLEOTIDE SEQUENCE [LARGE SCALE GENOMIC DNA]</scope>
    <source>
        <strain evidence="14">DSM 24740</strain>
    </source>
</reference>
<feature type="binding site" evidence="10">
    <location>
        <position position="209"/>
    </location>
    <ligand>
        <name>UDP-N-acetyl-alpha-D-glucosamine</name>
        <dbReference type="ChEBI" id="CHEBI:57705"/>
    </ligand>
</feature>
<keyword evidence="14" id="KW-1185">Reference proteome</keyword>
<dbReference type="PANTHER" id="PTHR21015">
    <property type="entry name" value="UDP-N-ACETYLGLUCOSAMINE--N-ACETYLMURAMYL-(PENTAPEPTIDE) PYROPHOSPHORYL-UNDECAPRENOL N-ACETYLGLUCOSAMINE TRANSFERASE 1"/>
    <property type="match status" value="1"/>
</dbReference>
<keyword evidence="9 10" id="KW-0961">Cell wall biogenesis/degradation</keyword>
<dbReference type="GO" id="GO:0051301">
    <property type="term" value="P:cell division"/>
    <property type="evidence" value="ECO:0007669"/>
    <property type="project" value="UniProtKB-KW"/>
</dbReference>
<dbReference type="InParanoid" id="A0A1H9EL08"/>
<dbReference type="OrthoDB" id="9808936at2"/>
<dbReference type="GO" id="GO:0071555">
    <property type="term" value="P:cell wall organization"/>
    <property type="evidence" value="ECO:0007669"/>
    <property type="project" value="UniProtKB-KW"/>
</dbReference>
<evidence type="ECO:0000259" key="12">
    <source>
        <dbReference type="Pfam" id="PF04101"/>
    </source>
</evidence>
<comment type="catalytic activity">
    <reaction evidence="10">
        <text>di-trans,octa-cis-undecaprenyl diphospho-N-acetyl-alpha-D-muramoyl-L-alanyl-D-glutamyl-meso-2,6-diaminopimeloyl-D-alanyl-D-alanine + UDP-N-acetyl-alpha-D-glucosamine = di-trans,octa-cis-undecaprenyl diphospho-[N-acetyl-alpha-D-glucosaminyl-(1-&gt;4)]-N-acetyl-alpha-D-muramoyl-L-alanyl-D-glutamyl-meso-2,6-diaminopimeloyl-D-alanyl-D-alanine + UDP + H(+)</text>
        <dbReference type="Rhea" id="RHEA:31227"/>
        <dbReference type="ChEBI" id="CHEBI:15378"/>
        <dbReference type="ChEBI" id="CHEBI:57705"/>
        <dbReference type="ChEBI" id="CHEBI:58223"/>
        <dbReference type="ChEBI" id="CHEBI:61387"/>
        <dbReference type="ChEBI" id="CHEBI:61388"/>
        <dbReference type="EC" id="2.4.1.227"/>
    </reaction>
</comment>
<keyword evidence="3 10" id="KW-0328">Glycosyltransferase</keyword>
<dbReference type="GO" id="GO:0005886">
    <property type="term" value="C:plasma membrane"/>
    <property type="evidence" value="ECO:0007669"/>
    <property type="project" value="UniProtKB-SubCell"/>
</dbReference>
<dbReference type="HAMAP" id="MF_00033">
    <property type="entry name" value="MurG"/>
    <property type="match status" value="1"/>
</dbReference>
<evidence type="ECO:0000256" key="7">
    <source>
        <dbReference type="ARBA" id="ARBA00023136"/>
    </source>
</evidence>
<dbReference type="CDD" id="cd03785">
    <property type="entry name" value="GT28_MurG"/>
    <property type="match status" value="1"/>
</dbReference>
<feature type="binding site" evidence="10">
    <location>
        <position position="263"/>
    </location>
    <ligand>
        <name>UDP-N-acetyl-alpha-D-glucosamine</name>
        <dbReference type="ChEBI" id="CHEBI:57705"/>
    </ligand>
</feature>
<comment type="caution">
    <text evidence="10">Lacks conserved residue(s) required for the propagation of feature annotation.</text>
</comment>
<evidence type="ECO:0000259" key="11">
    <source>
        <dbReference type="Pfam" id="PF03033"/>
    </source>
</evidence>
<keyword evidence="2 10" id="KW-0132">Cell division</keyword>
<evidence type="ECO:0000256" key="2">
    <source>
        <dbReference type="ARBA" id="ARBA00022618"/>
    </source>
</evidence>
<dbReference type="GO" id="GO:0050511">
    <property type="term" value="F:undecaprenyldiphospho-muramoylpentapeptide beta-N-acetylglucosaminyltransferase activity"/>
    <property type="evidence" value="ECO:0007669"/>
    <property type="project" value="UniProtKB-UniRule"/>
</dbReference>
<comment type="subcellular location">
    <subcellularLocation>
        <location evidence="10">Cell membrane</location>
        <topology evidence="10">Peripheral membrane protein</topology>
        <orientation evidence="10">Cytoplasmic side</orientation>
    </subcellularLocation>
</comment>
<dbReference type="EC" id="2.4.1.227" evidence="10"/>
<dbReference type="Pfam" id="PF03033">
    <property type="entry name" value="Glyco_transf_28"/>
    <property type="match status" value="1"/>
</dbReference>
<dbReference type="Gene3D" id="3.40.50.2000">
    <property type="entry name" value="Glycogen Phosphorylase B"/>
    <property type="match status" value="2"/>
</dbReference>
<evidence type="ECO:0000313" key="14">
    <source>
        <dbReference type="Proteomes" id="UP000199021"/>
    </source>
</evidence>
<dbReference type="Proteomes" id="UP000199021">
    <property type="component" value="Unassembled WGS sequence"/>
</dbReference>
<sequence length="382" mass="41530">MQPSVGHNTAPLRVIVSGGGTGGHIYPAIAIADELKRLRPDTEFLFVGAEGKMEMEKVPMAGYKIVGLPIRGLDRTKKLSNLSFPFKLLASLWQSRGIIKSFRPDVVVGTGGYAGGPILYVAAKMGVPTLIQEPNAFAGLANKWVGKYVDKVCVAFPGMEKFFPKEVLVETGNPVREEMLKRVLRHSADAQRSFQDASRSTTILLMGGSGGARSLNEALRDNTELIQARPQVQWIWQCGKHYYEAFKDCATAQLPNVTISAFIDDMEQAYAAADVVIGRAGSTTIAEIQFLGKPTILVPSPWVAEDHQTMNARALTERDAAVLVADKEVTDQLVSTVYDLLDKENRRQTLSKNARAMAQTGAVTRIANEVLNLISSPAKTAA</sequence>
<keyword evidence="4 10" id="KW-0808">Transferase</keyword>
<dbReference type="SUPFAM" id="SSF53756">
    <property type="entry name" value="UDP-Glycosyltransferase/glycogen phosphorylase"/>
    <property type="match status" value="1"/>
</dbReference>
<keyword evidence="6 10" id="KW-0573">Peptidoglycan synthesis</keyword>
<dbReference type="RefSeq" id="WP_090167234.1">
    <property type="nucleotide sequence ID" value="NZ_FOFB01000007.1"/>
</dbReference>
<dbReference type="Pfam" id="PF04101">
    <property type="entry name" value="Glyco_tran_28_C"/>
    <property type="match status" value="1"/>
</dbReference>
<dbReference type="FunCoup" id="A0A1H9EL08">
    <property type="interactions" value="308"/>
</dbReference>
<feature type="binding site" evidence="10">
    <location>
        <position position="308"/>
    </location>
    <ligand>
        <name>UDP-N-acetyl-alpha-D-glucosamine</name>
        <dbReference type="ChEBI" id="CHEBI:57705"/>
    </ligand>
</feature>
<dbReference type="UniPathway" id="UPA00219"/>
<keyword evidence="1 10" id="KW-1003">Cell membrane</keyword>
<feature type="domain" description="Glycosyl transferase family 28 C-terminal" evidence="12">
    <location>
        <begin position="202"/>
        <end position="359"/>
    </location>
</feature>
<evidence type="ECO:0000256" key="9">
    <source>
        <dbReference type="ARBA" id="ARBA00023316"/>
    </source>
</evidence>
<evidence type="ECO:0000256" key="1">
    <source>
        <dbReference type="ARBA" id="ARBA00022475"/>
    </source>
</evidence>
<feature type="binding site" evidence="10">
    <location>
        <position position="176"/>
    </location>
    <ligand>
        <name>UDP-N-acetyl-alpha-D-glucosamine</name>
        <dbReference type="ChEBI" id="CHEBI:57705"/>
    </ligand>
</feature>
<keyword evidence="8 10" id="KW-0131">Cell cycle</keyword>
<evidence type="ECO:0000256" key="4">
    <source>
        <dbReference type="ARBA" id="ARBA00022679"/>
    </source>
</evidence>
<organism evidence="13 14">
    <name type="scientific">Neolewinella agarilytica</name>
    <dbReference type="NCBI Taxonomy" id="478744"/>
    <lineage>
        <taxon>Bacteria</taxon>
        <taxon>Pseudomonadati</taxon>
        <taxon>Bacteroidota</taxon>
        <taxon>Saprospiria</taxon>
        <taxon>Saprospirales</taxon>
        <taxon>Lewinellaceae</taxon>
        <taxon>Neolewinella</taxon>
    </lineage>
</organism>
<name>A0A1H9EL08_9BACT</name>
<dbReference type="PANTHER" id="PTHR21015:SF22">
    <property type="entry name" value="GLYCOSYLTRANSFERASE"/>
    <property type="match status" value="1"/>
</dbReference>
<feature type="binding site" evidence="10">
    <location>
        <begin position="21"/>
        <end position="23"/>
    </location>
    <ligand>
        <name>UDP-N-acetyl-alpha-D-glucosamine</name>
        <dbReference type="ChEBI" id="CHEBI:57705"/>
    </ligand>
</feature>
<dbReference type="AlphaFoldDB" id="A0A1H9EL08"/>
<evidence type="ECO:0000256" key="5">
    <source>
        <dbReference type="ARBA" id="ARBA00022960"/>
    </source>
</evidence>
<dbReference type="GO" id="GO:0005975">
    <property type="term" value="P:carbohydrate metabolic process"/>
    <property type="evidence" value="ECO:0007669"/>
    <property type="project" value="InterPro"/>
</dbReference>
<dbReference type="STRING" id="478744.SAMN05444359_107116"/>
<evidence type="ECO:0000256" key="6">
    <source>
        <dbReference type="ARBA" id="ARBA00022984"/>
    </source>
</evidence>
<gene>
    <name evidence="10" type="primary">murG</name>
    <name evidence="13" type="ORF">SAMN05444359_107116</name>
</gene>
<feature type="binding site" evidence="10">
    <location>
        <position position="135"/>
    </location>
    <ligand>
        <name>UDP-N-acetyl-alpha-D-glucosamine</name>
        <dbReference type="ChEBI" id="CHEBI:57705"/>
    </ligand>
</feature>
<dbReference type="InterPro" id="IPR004276">
    <property type="entry name" value="GlycoTrans_28_N"/>
</dbReference>
<accession>A0A1H9EL08</accession>
<comment type="pathway">
    <text evidence="10">Cell wall biogenesis; peptidoglycan biosynthesis.</text>
</comment>